<evidence type="ECO:0000313" key="3">
    <source>
        <dbReference type="Proteomes" id="UP000031599"/>
    </source>
</evidence>
<dbReference type="EMBL" id="JMCC02000075">
    <property type="protein sequence ID" value="KIG14292.1"/>
    <property type="molecule type" value="Genomic_DNA"/>
</dbReference>
<gene>
    <name evidence="2" type="ORF">DB30_06894</name>
</gene>
<feature type="region of interest" description="Disordered" evidence="1">
    <location>
        <begin position="128"/>
        <end position="149"/>
    </location>
</feature>
<comment type="caution">
    <text evidence="2">The sequence shown here is derived from an EMBL/GenBank/DDBJ whole genome shotgun (WGS) entry which is preliminary data.</text>
</comment>
<name>A0A0C2D2D2_9BACT</name>
<evidence type="ECO:0008006" key="4">
    <source>
        <dbReference type="Google" id="ProtNLM"/>
    </source>
</evidence>
<organism evidence="2 3">
    <name type="scientific">Enhygromyxa salina</name>
    <dbReference type="NCBI Taxonomy" id="215803"/>
    <lineage>
        <taxon>Bacteria</taxon>
        <taxon>Pseudomonadati</taxon>
        <taxon>Myxococcota</taxon>
        <taxon>Polyangia</taxon>
        <taxon>Nannocystales</taxon>
        <taxon>Nannocystaceae</taxon>
        <taxon>Enhygromyxa</taxon>
    </lineage>
</organism>
<sequence>MKDIMAKLATHAPDTPDAFRDWALGFAGTEARAAKGERLRARGREAKLRARVHTPPRLVDSELGAEQRIQLVYRHIPLLPKLYREPIQHRLDGGDNKSFAQLAGIPEGTARRRLHEGMRRLKQLIADARLTPSTYRTPPAAAPSSSRRS</sequence>
<dbReference type="InterPro" id="IPR013324">
    <property type="entry name" value="RNA_pol_sigma_r3/r4-like"/>
</dbReference>
<feature type="compositionally biased region" description="Low complexity" evidence="1">
    <location>
        <begin position="131"/>
        <end position="149"/>
    </location>
</feature>
<evidence type="ECO:0000313" key="2">
    <source>
        <dbReference type="EMBL" id="KIG14292.1"/>
    </source>
</evidence>
<dbReference type="Gene3D" id="1.10.10.10">
    <property type="entry name" value="Winged helix-like DNA-binding domain superfamily/Winged helix DNA-binding domain"/>
    <property type="match status" value="1"/>
</dbReference>
<evidence type="ECO:0000256" key="1">
    <source>
        <dbReference type="SAM" id="MobiDB-lite"/>
    </source>
</evidence>
<protein>
    <recommendedName>
        <fullName evidence="4">RNA polymerase sigma factor 70 region 4 type 2 domain-containing protein</fullName>
    </recommendedName>
</protein>
<dbReference type="SUPFAM" id="SSF88659">
    <property type="entry name" value="Sigma3 and sigma4 domains of RNA polymerase sigma factors"/>
    <property type="match status" value="1"/>
</dbReference>
<dbReference type="InterPro" id="IPR036388">
    <property type="entry name" value="WH-like_DNA-bd_sf"/>
</dbReference>
<reference evidence="2 3" key="1">
    <citation type="submission" date="2014-12" db="EMBL/GenBank/DDBJ databases">
        <title>Genome assembly of Enhygromyxa salina DSM 15201.</title>
        <authorList>
            <person name="Sharma G."/>
            <person name="Subramanian S."/>
        </authorList>
    </citation>
    <scope>NUCLEOTIDE SEQUENCE [LARGE SCALE GENOMIC DNA]</scope>
    <source>
        <strain evidence="2 3">DSM 15201</strain>
    </source>
</reference>
<proteinExistence type="predicted"/>
<accession>A0A0C2D2D2</accession>
<dbReference type="Proteomes" id="UP000031599">
    <property type="component" value="Unassembled WGS sequence"/>
</dbReference>
<dbReference type="AlphaFoldDB" id="A0A0C2D2D2"/>